<proteinExistence type="predicted"/>
<feature type="region of interest" description="Disordered" evidence="1">
    <location>
        <begin position="50"/>
        <end position="72"/>
    </location>
</feature>
<gene>
    <name evidence="2" type="ORF">TCMB3V08_LOCUS11807</name>
</gene>
<protein>
    <submittedName>
        <fullName evidence="2">(California timema) hypothetical protein</fullName>
    </submittedName>
</protein>
<dbReference type="AlphaFoldDB" id="A0A7R9JHD0"/>
<dbReference type="EMBL" id="OE190806">
    <property type="protein sequence ID" value="CAD7579273.1"/>
    <property type="molecule type" value="Genomic_DNA"/>
</dbReference>
<evidence type="ECO:0000256" key="1">
    <source>
        <dbReference type="SAM" id="MobiDB-lite"/>
    </source>
</evidence>
<reference evidence="2" key="1">
    <citation type="submission" date="2020-11" db="EMBL/GenBank/DDBJ databases">
        <authorList>
            <person name="Tran Van P."/>
        </authorList>
    </citation>
    <scope>NUCLEOTIDE SEQUENCE</scope>
</reference>
<name>A0A7R9JHD0_TIMCA</name>
<organism evidence="2">
    <name type="scientific">Timema californicum</name>
    <name type="common">California timema</name>
    <name type="synonym">Walking stick</name>
    <dbReference type="NCBI Taxonomy" id="61474"/>
    <lineage>
        <taxon>Eukaryota</taxon>
        <taxon>Metazoa</taxon>
        <taxon>Ecdysozoa</taxon>
        <taxon>Arthropoda</taxon>
        <taxon>Hexapoda</taxon>
        <taxon>Insecta</taxon>
        <taxon>Pterygota</taxon>
        <taxon>Neoptera</taxon>
        <taxon>Polyneoptera</taxon>
        <taxon>Phasmatodea</taxon>
        <taxon>Timematodea</taxon>
        <taxon>Timematoidea</taxon>
        <taxon>Timematidae</taxon>
        <taxon>Timema</taxon>
    </lineage>
</organism>
<sequence length="93" mass="10570">MVKDEMEEINTSEDKDYNVKTEEHFYGKIETFSEELPSERRVIKSGLLLEPREPGSTTMLGPPNGQVKRQSRTHTNIHIIPSLSSAIDILTDL</sequence>
<accession>A0A7R9JHD0</accession>
<evidence type="ECO:0000313" key="2">
    <source>
        <dbReference type="EMBL" id="CAD7579273.1"/>
    </source>
</evidence>